<proteinExistence type="predicted"/>
<gene>
    <name evidence="1" type="ORF">CEXT_412561</name>
</gene>
<dbReference type="Proteomes" id="UP001054945">
    <property type="component" value="Unassembled WGS sequence"/>
</dbReference>
<evidence type="ECO:0000313" key="1">
    <source>
        <dbReference type="EMBL" id="GIY53964.1"/>
    </source>
</evidence>
<comment type="caution">
    <text evidence="1">The sequence shown here is derived from an EMBL/GenBank/DDBJ whole genome shotgun (WGS) entry which is preliminary data.</text>
</comment>
<dbReference type="EMBL" id="BPLR01012443">
    <property type="protein sequence ID" value="GIY53964.1"/>
    <property type="molecule type" value="Genomic_DNA"/>
</dbReference>
<dbReference type="AlphaFoldDB" id="A0AAV4U891"/>
<evidence type="ECO:0000313" key="2">
    <source>
        <dbReference type="Proteomes" id="UP001054945"/>
    </source>
</evidence>
<accession>A0AAV4U891</accession>
<sequence length="95" mass="10601">MINRRCSWWDGISGCEGGPNGCIFAFRITSLFCYEVYLGESIKCPFINGILIDIPMSLNRCGGKSCSQSIDLHYQSMHDVSGNFSFGLYSFPQLV</sequence>
<reference evidence="1 2" key="1">
    <citation type="submission" date="2021-06" db="EMBL/GenBank/DDBJ databases">
        <title>Caerostris extrusa draft genome.</title>
        <authorList>
            <person name="Kono N."/>
            <person name="Arakawa K."/>
        </authorList>
    </citation>
    <scope>NUCLEOTIDE SEQUENCE [LARGE SCALE GENOMIC DNA]</scope>
</reference>
<protein>
    <submittedName>
        <fullName evidence="1">Uncharacterized protein</fullName>
    </submittedName>
</protein>
<name>A0AAV4U891_CAEEX</name>
<organism evidence="1 2">
    <name type="scientific">Caerostris extrusa</name>
    <name type="common">Bark spider</name>
    <name type="synonym">Caerostris bankana</name>
    <dbReference type="NCBI Taxonomy" id="172846"/>
    <lineage>
        <taxon>Eukaryota</taxon>
        <taxon>Metazoa</taxon>
        <taxon>Ecdysozoa</taxon>
        <taxon>Arthropoda</taxon>
        <taxon>Chelicerata</taxon>
        <taxon>Arachnida</taxon>
        <taxon>Araneae</taxon>
        <taxon>Araneomorphae</taxon>
        <taxon>Entelegynae</taxon>
        <taxon>Araneoidea</taxon>
        <taxon>Araneidae</taxon>
        <taxon>Caerostris</taxon>
    </lineage>
</organism>
<keyword evidence="2" id="KW-1185">Reference proteome</keyword>